<evidence type="ECO:0000256" key="4">
    <source>
        <dbReference type="ARBA" id="ARBA00022679"/>
    </source>
</evidence>
<dbReference type="GO" id="GO:0032259">
    <property type="term" value="P:methylation"/>
    <property type="evidence" value="ECO:0007669"/>
    <property type="project" value="UniProtKB-KW"/>
</dbReference>
<keyword evidence="8" id="KW-1185">Reference proteome</keyword>
<dbReference type="PANTHER" id="PTHR31760:SF0">
    <property type="entry name" value="S-ADENOSYL-L-METHIONINE-DEPENDENT METHYLTRANSFERASES SUPERFAMILY PROTEIN"/>
    <property type="match status" value="1"/>
</dbReference>
<comment type="function">
    <text evidence="6">Specifically methylates the N7 position of guanine in position 527 of 16S rRNA.</text>
</comment>
<feature type="binding site" evidence="6">
    <location>
        <begin position="137"/>
        <end position="138"/>
    </location>
    <ligand>
        <name>S-adenosyl-L-methionine</name>
        <dbReference type="ChEBI" id="CHEBI:59789"/>
    </ligand>
</feature>
<dbReference type="PANTHER" id="PTHR31760">
    <property type="entry name" value="S-ADENOSYL-L-METHIONINE-DEPENDENT METHYLTRANSFERASES SUPERFAMILY PROTEIN"/>
    <property type="match status" value="1"/>
</dbReference>
<evidence type="ECO:0000256" key="2">
    <source>
        <dbReference type="ARBA" id="ARBA00022552"/>
    </source>
</evidence>
<gene>
    <name evidence="6 7" type="primary">rsmG</name>
    <name evidence="7" type="ORF">PQU92_07155</name>
</gene>
<comment type="similarity">
    <text evidence="6">Belongs to the methyltransferase superfamily. RNA methyltransferase RsmG family.</text>
</comment>
<comment type="subcellular location">
    <subcellularLocation>
        <location evidence="6">Cytoplasm</location>
    </subcellularLocation>
</comment>
<evidence type="ECO:0000256" key="6">
    <source>
        <dbReference type="HAMAP-Rule" id="MF_00074"/>
    </source>
</evidence>
<dbReference type="Proteomes" id="UP001214854">
    <property type="component" value="Unassembled WGS sequence"/>
</dbReference>
<name>A0ABT5HSW7_9CAUL</name>
<dbReference type="NCBIfam" id="TIGR00138">
    <property type="entry name" value="rsmG_gidB"/>
    <property type="match status" value="1"/>
</dbReference>
<comment type="catalytic activity">
    <reaction evidence="6">
        <text>guanosine(527) in 16S rRNA + S-adenosyl-L-methionine = N(7)-methylguanosine(527) in 16S rRNA + S-adenosyl-L-homocysteine</text>
        <dbReference type="Rhea" id="RHEA:42732"/>
        <dbReference type="Rhea" id="RHEA-COMP:10209"/>
        <dbReference type="Rhea" id="RHEA-COMP:10210"/>
        <dbReference type="ChEBI" id="CHEBI:57856"/>
        <dbReference type="ChEBI" id="CHEBI:59789"/>
        <dbReference type="ChEBI" id="CHEBI:74269"/>
        <dbReference type="ChEBI" id="CHEBI:74480"/>
        <dbReference type="EC" id="2.1.1.170"/>
    </reaction>
</comment>
<keyword evidence="3 6" id="KW-0489">Methyltransferase</keyword>
<dbReference type="InterPro" id="IPR003682">
    <property type="entry name" value="rRNA_ssu_MeTfrase_G"/>
</dbReference>
<keyword evidence="1 6" id="KW-0963">Cytoplasm</keyword>
<evidence type="ECO:0000256" key="1">
    <source>
        <dbReference type="ARBA" id="ARBA00022490"/>
    </source>
</evidence>
<keyword evidence="5 6" id="KW-0949">S-adenosyl-L-methionine</keyword>
<dbReference type="HAMAP" id="MF_00074">
    <property type="entry name" value="16SrRNA_methyltr_G"/>
    <property type="match status" value="1"/>
</dbReference>
<comment type="caution">
    <text evidence="6">Lacks conserved residue(s) required for the propagation of feature annotation.</text>
</comment>
<feature type="binding site" evidence="6">
    <location>
        <position position="72"/>
    </location>
    <ligand>
        <name>S-adenosyl-L-methionine</name>
        <dbReference type="ChEBI" id="CHEBI:59789"/>
    </ligand>
</feature>
<organism evidence="7 8">
    <name type="scientific">Asticcacaulis aquaticus</name>
    <dbReference type="NCBI Taxonomy" id="2984212"/>
    <lineage>
        <taxon>Bacteria</taxon>
        <taxon>Pseudomonadati</taxon>
        <taxon>Pseudomonadota</taxon>
        <taxon>Alphaproteobacteria</taxon>
        <taxon>Caulobacterales</taxon>
        <taxon>Caulobacteraceae</taxon>
        <taxon>Asticcacaulis</taxon>
    </lineage>
</organism>
<proteinExistence type="inferred from homology"/>
<dbReference type="RefSeq" id="WP_272747529.1">
    <property type="nucleotide sequence ID" value="NZ_JAQQKX010000004.1"/>
</dbReference>
<keyword evidence="2 6" id="KW-0698">rRNA processing</keyword>
<dbReference type="EMBL" id="JAQQKX010000004">
    <property type="protein sequence ID" value="MDC7683048.1"/>
    <property type="molecule type" value="Genomic_DNA"/>
</dbReference>
<dbReference type="PIRSF" id="PIRSF003078">
    <property type="entry name" value="GidB"/>
    <property type="match status" value="1"/>
</dbReference>
<accession>A0ABT5HSW7</accession>
<feature type="binding site" evidence="6">
    <location>
        <position position="150"/>
    </location>
    <ligand>
        <name>S-adenosyl-L-methionine</name>
        <dbReference type="ChEBI" id="CHEBI:59789"/>
    </ligand>
</feature>
<sequence>MTPEEMASHLVFHVKQAAIADLMRFGEILAERNEVMNLVGPATIPHYWSRHVLDSAQLLNHAPNARTWADLGAGAGFPGVVLAILLKHQSTDSAIPSPDLPTSGHVYLIDSLAKRCRFLSEIVRDLGLPATVINDRAENVSLKVDVVTARAMAPLPKLLGFAEGFFKRGAEGWLLKGENTDAEIIEAHKHWSFQAEKFPSLSDPRGRVVHIRSVRRAK</sequence>
<protein>
    <recommendedName>
        <fullName evidence="6">Ribosomal RNA small subunit methyltransferase G</fullName>
        <ecNumber evidence="6">2.1.1.170</ecNumber>
    </recommendedName>
    <alternativeName>
        <fullName evidence="6">16S rRNA 7-methylguanosine methyltransferase</fullName>
        <shortName evidence="6">16S rRNA m7G methyltransferase</shortName>
    </alternativeName>
</protein>
<comment type="caution">
    <text evidence="7">The sequence shown here is derived from an EMBL/GenBank/DDBJ whole genome shotgun (WGS) entry which is preliminary data.</text>
</comment>
<evidence type="ECO:0000256" key="3">
    <source>
        <dbReference type="ARBA" id="ARBA00022603"/>
    </source>
</evidence>
<dbReference type="EC" id="2.1.1.170" evidence="6"/>
<dbReference type="Gene3D" id="3.40.50.150">
    <property type="entry name" value="Vaccinia Virus protein VP39"/>
    <property type="match status" value="1"/>
</dbReference>
<dbReference type="InterPro" id="IPR029063">
    <property type="entry name" value="SAM-dependent_MTases_sf"/>
</dbReference>
<dbReference type="GO" id="GO:0008168">
    <property type="term" value="F:methyltransferase activity"/>
    <property type="evidence" value="ECO:0007669"/>
    <property type="project" value="UniProtKB-KW"/>
</dbReference>
<dbReference type="Pfam" id="PF02527">
    <property type="entry name" value="GidB"/>
    <property type="match status" value="1"/>
</dbReference>
<reference evidence="7 8" key="1">
    <citation type="submission" date="2023-01" db="EMBL/GenBank/DDBJ databases">
        <title>Novel species of the genus Asticcacaulis isolated from rivers.</title>
        <authorList>
            <person name="Lu H."/>
        </authorList>
    </citation>
    <scope>NUCLEOTIDE SEQUENCE [LARGE SCALE GENOMIC DNA]</scope>
    <source>
        <strain evidence="7 8">BYS171W</strain>
    </source>
</reference>
<keyword evidence="4 6" id="KW-0808">Transferase</keyword>
<feature type="binding site" evidence="6">
    <location>
        <position position="77"/>
    </location>
    <ligand>
        <name>S-adenosyl-L-methionine</name>
        <dbReference type="ChEBI" id="CHEBI:59789"/>
    </ligand>
</feature>
<evidence type="ECO:0000256" key="5">
    <source>
        <dbReference type="ARBA" id="ARBA00022691"/>
    </source>
</evidence>
<dbReference type="SUPFAM" id="SSF53335">
    <property type="entry name" value="S-adenosyl-L-methionine-dependent methyltransferases"/>
    <property type="match status" value="1"/>
</dbReference>
<evidence type="ECO:0000313" key="7">
    <source>
        <dbReference type="EMBL" id="MDC7683048.1"/>
    </source>
</evidence>
<evidence type="ECO:0000313" key="8">
    <source>
        <dbReference type="Proteomes" id="UP001214854"/>
    </source>
</evidence>